<evidence type="ECO:0000313" key="3">
    <source>
        <dbReference type="EMBL" id="CAB4743276.1"/>
    </source>
</evidence>
<sequence length="38" mass="4191">MHFLIGIVVFVGLTAGAIALGVKFFDTSVSEQEHNKKW</sequence>
<dbReference type="AlphaFoldDB" id="A0A6J6NH04"/>
<dbReference type="EMBL" id="CAFBPA010000035">
    <property type="protein sequence ID" value="CAB4998715.1"/>
    <property type="molecule type" value="Genomic_DNA"/>
</dbReference>
<dbReference type="EMBL" id="CAEZWW010000236">
    <property type="protein sequence ID" value="CAB4685627.1"/>
    <property type="molecule type" value="Genomic_DNA"/>
</dbReference>
<evidence type="ECO:0000313" key="4">
    <source>
        <dbReference type="EMBL" id="CAB4998715.1"/>
    </source>
</evidence>
<proteinExistence type="predicted"/>
<protein>
    <submittedName>
        <fullName evidence="1">Unannotated protein</fullName>
    </submittedName>
</protein>
<reference evidence="1" key="1">
    <citation type="submission" date="2020-05" db="EMBL/GenBank/DDBJ databases">
        <authorList>
            <person name="Chiriac C."/>
            <person name="Salcher M."/>
            <person name="Ghai R."/>
            <person name="Kavagutti S V."/>
        </authorList>
    </citation>
    <scope>NUCLEOTIDE SEQUENCE</scope>
</reference>
<organism evidence="1">
    <name type="scientific">freshwater metagenome</name>
    <dbReference type="NCBI Taxonomy" id="449393"/>
    <lineage>
        <taxon>unclassified sequences</taxon>
        <taxon>metagenomes</taxon>
        <taxon>ecological metagenomes</taxon>
    </lineage>
</organism>
<evidence type="ECO:0000313" key="1">
    <source>
        <dbReference type="EMBL" id="CAB4685627.1"/>
    </source>
</evidence>
<accession>A0A6J6NH04</accession>
<evidence type="ECO:0000313" key="2">
    <source>
        <dbReference type="EMBL" id="CAB4704646.1"/>
    </source>
</evidence>
<dbReference type="EMBL" id="CAEZZA010000046">
    <property type="protein sequence ID" value="CAB4743276.1"/>
    <property type="molecule type" value="Genomic_DNA"/>
</dbReference>
<gene>
    <name evidence="1" type="ORF">UFOPK2310_01503</name>
    <name evidence="2" type="ORF">UFOPK2625_00681</name>
    <name evidence="3" type="ORF">UFOPK2809_00475</name>
    <name evidence="4" type="ORF">UFOPK4043_00354</name>
</gene>
<name>A0A6J6NH04_9ZZZZ</name>
<dbReference type="EMBL" id="CAEZXZ010000085">
    <property type="protein sequence ID" value="CAB4704646.1"/>
    <property type="molecule type" value="Genomic_DNA"/>
</dbReference>